<dbReference type="Proteomes" id="UP000283426">
    <property type="component" value="Unassembled WGS sequence"/>
</dbReference>
<dbReference type="Pfam" id="PF17170">
    <property type="entry name" value="DUF5128"/>
    <property type="match status" value="1"/>
</dbReference>
<dbReference type="PROSITE" id="PS51257">
    <property type="entry name" value="PROKAR_LIPOPROTEIN"/>
    <property type="match status" value="1"/>
</dbReference>
<dbReference type="RefSeq" id="WP_118107609.1">
    <property type="nucleotide sequence ID" value="NZ_JADMYR010000003.1"/>
</dbReference>
<dbReference type="SUPFAM" id="SSF63825">
    <property type="entry name" value="YWTD domain"/>
    <property type="match status" value="1"/>
</dbReference>
<dbReference type="InterPro" id="IPR011042">
    <property type="entry name" value="6-blade_b-propeller_TolB-like"/>
</dbReference>
<evidence type="ECO:0000313" key="1">
    <source>
        <dbReference type="EMBL" id="MCG4958882.1"/>
    </source>
</evidence>
<dbReference type="Gene3D" id="2.120.10.30">
    <property type="entry name" value="TolB, C-terminal domain"/>
    <property type="match status" value="1"/>
</dbReference>
<evidence type="ECO:0000313" key="3">
    <source>
        <dbReference type="Proteomes" id="UP000283426"/>
    </source>
</evidence>
<dbReference type="Proteomes" id="UP001199750">
    <property type="component" value="Unassembled WGS sequence"/>
</dbReference>
<reference evidence="1" key="2">
    <citation type="submission" date="2022-01" db="EMBL/GenBank/DDBJ databases">
        <title>Collection of gut derived symbiotic bacterial strains cultured from healthy donors.</title>
        <authorList>
            <person name="Lin H."/>
            <person name="Kohout C."/>
            <person name="Waligurski E."/>
            <person name="Pamer E.G."/>
        </authorList>
    </citation>
    <scope>NUCLEOTIDE SEQUENCE</scope>
    <source>
        <strain evidence="1">DFI.1.149</strain>
    </source>
</reference>
<dbReference type="EMBL" id="QRYW01000009">
    <property type="protein sequence ID" value="RGV28427.1"/>
    <property type="molecule type" value="Genomic_DNA"/>
</dbReference>
<dbReference type="AlphaFoldDB" id="A0A412WMQ2"/>
<comment type="caution">
    <text evidence="2">The sequence shown here is derived from an EMBL/GenBank/DDBJ whole genome shotgun (WGS) entry which is preliminary data.</text>
</comment>
<dbReference type="EMBL" id="JAKNDN010000005">
    <property type="protein sequence ID" value="MCG4958882.1"/>
    <property type="molecule type" value="Genomic_DNA"/>
</dbReference>
<sequence length="382" mass="44955">MKIFEIICMFFFLSSCTNTTFIQEDSKTINIDVAKSIKFFDADKLLDTIGHEIIVLDTAKNSFIGHVNKLLVTEDKLYIWDRDNKVVFIYSPDGKYLSRIASQGRAKNEYVDIDDFYVSKNRIYILDNATMRLLEYDITGGYIKTLDISRYWANGVFAINDMIYLINYASETDNGQYHIFKIDNNGNLKDKYLEFDKKYRNTPHLKAYSEVNHVFSLCMSPVNEIYRIDSISCQLAYRVNFVNKNLPEKYYEKDLRALIQAKIPDKYILGVDQIQESSNYLFIYFWDNWEYYTALYDKTNDHMTVCKGILISSMYRMGFGDYYIHNNCVYSIVEASLFKILVEEIIKKNSKSKDKYITELEKINQEITDYSNPVIIKYKLKS</sequence>
<reference evidence="2 3" key="1">
    <citation type="submission" date="2018-08" db="EMBL/GenBank/DDBJ databases">
        <title>A genome reference for cultivated species of the human gut microbiota.</title>
        <authorList>
            <person name="Zou Y."/>
            <person name="Xue W."/>
            <person name="Luo G."/>
        </authorList>
    </citation>
    <scope>NUCLEOTIDE SEQUENCE [LARGE SCALE GENOMIC DNA]</scope>
    <source>
        <strain evidence="2 3">AF14-6AC</strain>
    </source>
</reference>
<organism evidence="2 3">
    <name type="scientific">Odoribacter splanchnicus</name>
    <dbReference type="NCBI Taxonomy" id="28118"/>
    <lineage>
        <taxon>Bacteria</taxon>
        <taxon>Pseudomonadati</taxon>
        <taxon>Bacteroidota</taxon>
        <taxon>Bacteroidia</taxon>
        <taxon>Bacteroidales</taxon>
        <taxon>Odoribacteraceae</taxon>
        <taxon>Odoribacter</taxon>
    </lineage>
</organism>
<protein>
    <submittedName>
        <fullName evidence="2">6-bladed beta-propeller</fullName>
    </submittedName>
</protein>
<gene>
    <name evidence="2" type="ORF">DWW24_05360</name>
    <name evidence="1" type="ORF">L0P03_03300</name>
</gene>
<evidence type="ECO:0000313" key="2">
    <source>
        <dbReference type="EMBL" id="RGV28427.1"/>
    </source>
</evidence>
<name>A0A412WMQ2_9BACT</name>
<accession>A0A412WMQ2</accession>
<proteinExistence type="predicted"/>